<dbReference type="AlphaFoldDB" id="A0A543BQ99"/>
<keyword evidence="2" id="KW-0812">Transmembrane</keyword>
<keyword evidence="2" id="KW-0472">Membrane</keyword>
<organism evidence="3 4">
    <name type="scientific">Microbacterium saperdae</name>
    <dbReference type="NCBI Taxonomy" id="69368"/>
    <lineage>
        <taxon>Bacteria</taxon>
        <taxon>Bacillati</taxon>
        <taxon>Actinomycetota</taxon>
        <taxon>Actinomycetes</taxon>
        <taxon>Micrococcales</taxon>
        <taxon>Microbacteriaceae</taxon>
        <taxon>Microbacterium</taxon>
    </lineage>
</organism>
<feature type="compositionally biased region" description="Basic and acidic residues" evidence="1">
    <location>
        <begin position="180"/>
        <end position="189"/>
    </location>
</feature>
<evidence type="ECO:0000313" key="4">
    <source>
        <dbReference type="Proteomes" id="UP000317209"/>
    </source>
</evidence>
<name>A0A543BQ99_9MICO</name>
<sequence length="189" mass="20475">MKNGIIRFAALYVFNVAVLLLIGLLFPGVSVGLHALWAAVILTLAALFVKPTLGAAFRKSAAKSAAERTKAGEKVVQYVLVYLVELIVWVLTVWLSGVRASGFWGFVLPPLFLLFGWMIYDQVDDKLRAKAAQLYDAVQGKVQARRTSSPAQTDSSASPAAEAPETAAARAELQDGLTPEQRRMLDELG</sequence>
<feature type="transmembrane region" description="Helical" evidence="2">
    <location>
        <begin position="103"/>
        <end position="120"/>
    </location>
</feature>
<proteinExistence type="predicted"/>
<dbReference type="Proteomes" id="UP000317209">
    <property type="component" value="Unassembled WGS sequence"/>
</dbReference>
<dbReference type="OrthoDB" id="5082247at2"/>
<evidence type="ECO:0000313" key="3">
    <source>
        <dbReference type="EMBL" id="TQL86993.1"/>
    </source>
</evidence>
<feature type="compositionally biased region" description="Polar residues" evidence="1">
    <location>
        <begin position="145"/>
        <end position="154"/>
    </location>
</feature>
<evidence type="ECO:0000256" key="2">
    <source>
        <dbReference type="SAM" id="Phobius"/>
    </source>
</evidence>
<evidence type="ECO:0000256" key="1">
    <source>
        <dbReference type="SAM" id="MobiDB-lite"/>
    </source>
</evidence>
<gene>
    <name evidence="3" type="ORF">FB560_2659</name>
</gene>
<feature type="compositionally biased region" description="Low complexity" evidence="1">
    <location>
        <begin position="155"/>
        <end position="171"/>
    </location>
</feature>
<feature type="region of interest" description="Disordered" evidence="1">
    <location>
        <begin position="145"/>
        <end position="189"/>
    </location>
</feature>
<reference evidence="3 4" key="1">
    <citation type="submission" date="2019-06" db="EMBL/GenBank/DDBJ databases">
        <title>Sequencing the genomes of 1000 actinobacteria strains.</title>
        <authorList>
            <person name="Klenk H.-P."/>
        </authorList>
    </citation>
    <scope>NUCLEOTIDE SEQUENCE [LARGE SCALE GENOMIC DNA]</scope>
    <source>
        <strain evidence="3 4">DSM 20169</strain>
    </source>
</reference>
<feature type="transmembrane region" description="Helical" evidence="2">
    <location>
        <begin position="35"/>
        <end position="57"/>
    </location>
</feature>
<feature type="transmembrane region" description="Helical" evidence="2">
    <location>
        <begin position="9"/>
        <end position="29"/>
    </location>
</feature>
<feature type="transmembrane region" description="Helical" evidence="2">
    <location>
        <begin position="78"/>
        <end position="97"/>
    </location>
</feature>
<comment type="caution">
    <text evidence="3">The sequence shown here is derived from an EMBL/GenBank/DDBJ whole genome shotgun (WGS) entry which is preliminary data.</text>
</comment>
<accession>A0A543BQ99</accession>
<protein>
    <submittedName>
        <fullName evidence="3">Uncharacterized protein</fullName>
    </submittedName>
</protein>
<keyword evidence="4" id="KW-1185">Reference proteome</keyword>
<dbReference type="RefSeq" id="WP_141872790.1">
    <property type="nucleotide sequence ID" value="NZ_VFOX01000001.1"/>
</dbReference>
<dbReference type="EMBL" id="VFOX01000001">
    <property type="protein sequence ID" value="TQL86993.1"/>
    <property type="molecule type" value="Genomic_DNA"/>
</dbReference>
<keyword evidence="2" id="KW-1133">Transmembrane helix</keyword>